<organism evidence="1 2">
    <name type="scientific">Hyaloperonospora arabidopsidis (strain Emoy2)</name>
    <name type="common">Downy mildew agent</name>
    <name type="synonym">Peronospora arabidopsidis</name>
    <dbReference type="NCBI Taxonomy" id="559515"/>
    <lineage>
        <taxon>Eukaryota</taxon>
        <taxon>Sar</taxon>
        <taxon>Stramenopiles</taxon>
        <taxon>Oomycota</taxon>
        <taxon>Peronosporomycetes</taxon>
        <taxon>Peronosporales</taxon>
        <taxon>Peronosporaceae</taxon>
        <taxon>Hyaloperonospora</taxon>
    </lineage>
</organism>
<reference evidence="2" key="1">
    <citation type="journal article" date="2010" name="Science">
        <title>Signatures of adaptation to obligate biotrophy in the Hyaloperonospora arabidopsidis genome.</title>
        <authorList>
            <person name="Baxter L."/>
            <person name="Tripathy S."/>
            <person name="Ishaque N."/>
            <person name="Boot N."/>
            <person name="Cabral A."/>
            <person name="Kemen E."/>
            <person name="Thines M."/>
            <person name="Ah-Fong A."/>
            <person name="Anderson R."/>
            <person name="Badejoko W."/>
            <person name="Bittner-Eddy P."/>
            <person name="Boore J.L."/>
            <person name="Chibucos M.C."/>
            <person name="Coates M."/>
            <person name="Dehal P."/>
            <person name="Delehaunty K."/>
            <person name="Dong S."/>
            <person name="Downton P."/>
            <person name="Dumas B."/>
            <person name="Fabro G."/>
            <person name="Fronick C."/>
            <person name="Fuerstenberg S.I."/>
            <person name="Fulton L."/>
            <person name="Gaulin E."/>
            <person name="Govers F."/>
            <person name="Hughes L."/>
            <person name="Humphray S."/>
            <person name="Jiang R.H."/>
            <person name="Judelson H."/>
            <person name="Kamoun S."/>
            <person name="Kyung K."/>
            <person name="Meijer H."/>
            <person name="Minx P."/>
            <person name="Morris P."/>
            <person name="Nelson J."/>
            <person name="Phuntumart V."/>
            <person name="Qutob D."/>
            <person name="Rehmany A."/>
            <person name="Rougon-Cardoso A."/>
            <person name="Ryden P."/>
            <person name="Torto-Alalibo T."/>
            <person name="Studholme D."/>
            <person name="Wang Y."/>
            <person name="Win J."/>
            <person name="Wood J."/>
            <person name="Clifton S.W."/>
            <person name="Rogers J."/>
            <person name="Van den Ackerveken G."/>
            <person name="Jones J.D."/>
            <person name="McDowell J.M."/>
            <person name="Beynon J."/>
            <person name="Tyler B.M."/>
        </authorList>
    </citation>
    <scope>NUCLEOTIDE SEQUENCE [LARGE SCALE GENOMIC DNA]</scope>
    <source>
        <strain evidence="2">Emoy2</strain>
    </source>
</reference>
<accession>M4BCQ2</accession>
<dbReference type="AlphaFoldDB" id="M4BCQ2"/>
<protein>
    <submittedName>
        <fullName evidence="1">Uncharacterized protein</fullName>
    </submittedName>
</protein>
<dbReference type="EMBL" id="JH598136">
    <property type="status" value="NOT_ANNOTATED_CDS"/>
    <property type="molecule type" value="Genomic_DNA"/>
</dbReference>
<keyword evidence="2" id="KW-1185">Reference proteome</keyword>
<name>M4BCQ2_HYAAE</name>
<dbReference type="VEuPathDB" id="FungiDB:HpaG804068"/>
<dbReference type="HOGENOM" id="CLU_3018380_0_0_1"/>
<dbReference type="Proteomes" id="UP000011713">
    <property type="component" value="Unassembled WGS sequence"/>
</dbReference>
<evidence type="ECO:0000313" key="1">
    <source>
        <dbReference type="EnsemblProtists" id="HpaP804068"/>
    </source>
</evidence>
<reference evidence="1" key="2">
    <citation type="submission" date="2015-06" db="UniProtKB">
        <authorList>
            <consortium name="EnsemblProtists"/>
        </authorList>
    </citation>
    <scope>IDENTIFICATION</scope>
    <source>
        <strain evidence="1">Emoy2</strain>
    </source>
</reference>
<sequence>MLENSLDDSSETASVQVKRTARAATTMYARRMLGIVRVKTRKILGYGWEPTVGSKW</sequence>
<proteinExistence type="predicted"/>
<dbReference type="InParanoid" id="M4BCQ2"/>
<evidence type="ECO:0000313" key="2">
    <source>
        <dbReference type="Proteomes" id="UP000011713"/>
    </source>
</evidence>
<dbReference type="EnsemblProtists" id="HpaT804068">
    <property type="protein sequence ID" value="HpaP804068"/>
    <property type="gene ID" value="HpaG804068"/>
</dbReference>